<gene>
    <name evidence="1" type="ORF">PG996_012914</name>
</gene>
<proteinExistence type="predicted"/>
<dbReference type="Proteomes" id="UP001446871">
    <property type="component" value="Unassembled WGS sequence"/>
</dbReference>
<accession>A0ABR1U6S5</accession>
<dbReference type="EMBL" id="JAQQWM010000008">
    <property type="protein sequence ID" value="KAK8053613.1"/>
    <property type="molecule type" value="Genomic_DNA"/>
</dbReference>
<evidence type="ECO:0000313" key="1">
    <source>
        <dbReference type="EMBL" id="KAK8053613.1"/>
    </source>
</evidence>
<comment type="caution">
    <text evidence="1">The sequence shown here is derived from an EMBL/GenBank/DDBJ whole genome shotgun (WGS) entry which is preliminary data.</text>
</comment>
<evidence type="ECO:0000313" key="2">
    <source>
        <dbReference type="Proteomes" id="UP001446871"/>
    </source>
</evidence>
<name>A0ABR1U6S5_9PEZI</name>
<sequence length="372" mass="42450">MSLEWIHKKLITCDNFTSLDLSIGIVGCEVYSGPHNLPLDPFNSTKYAAALESLELNEYQLGGRDHHGWVRQPSWYQLRSLLTRAPEFLELWYKEDPRLNDFSQYWREWANWWDSIRPWAWSTIRCSLPGSSCHLTNLELWTKAMDFSKLMHLALAGCTDHVKLLTTHLAPKLSSLTSLSPSGTKYPDMFLAVGKNTLDRMALINSDQNQESELVHFDKFKAYMAHHMDSLTSLEFRTHEALGLSPRPQIPISDLRNLNTLAPSLEELTMDLHRNGTWPMEVLDVIVEGASTSLKSLTFYLELTSDCRHQQGEVSGYQLNNAPQCFGINRYRQPILNAESAMLLFNHLISKAHEAGKPTMTTAGRHVYNTAR</sequence>
<protein>
    <submittedName>
        <fullName evidence="1">Uncharacterized protein</fullName>
    </submittedName>
</protein>
<organism evidence="1 2">
    <name type="scientific">Apiospora saccharicola</name>
    <dbReference type="NCBI Taxonomy" id="335842"/>
    <lineage>
        <taxon>Eukaryota</taxon>
        <taxon>Fungi</taxon>
        <taxon>Dikarya</taxon>
        <taxon>Ascomycota</taxon>
        <taxon>Pezizomycotina</taxon>
        <taxon>Sordariomycetes</taxon>
        <taxon>Xylariomycetidae</taxon>
        <taxon>Amphisphaeriales</taxon>
        <taxon>Apiosporaceae</taxon>
        <taxon>Apiospora</taxon>
    </lineage>
</organism>
<reference evidence="1 2" key="1">
    <citation type="submission" date="2023-01" db="EMBL/GenBank/DDBJ databases">
        <title>Analysis of 21 Apiospora genomes using comparative genomics revels a genus with tremendous synthesis potential of carbohydrate active enzymes and secondary metabolites.</title>
        <authorList>
            <person name="Sorensen T."/>
        </authorList>
    </citation>
    <scope>NUCLEOTIDE SEQUENCE [LARGE SCALE GENOMIC DNA]</scope>
    <source>
        <strain evidence="1 2">CBS 83171</strain>
    </source>
</reference>
<keyword evidence="2" id="KW-1185">Reference proteome</keyword>